<name>A0ABW3FA83_9HYPH</name>
<gene>
    <name evidence="1" type="ORF">ACFQ14_03005</name>
</gene>
<evidence type="ECO:0000313" key="1">
    <source>
        <dbReference type="EMBL" id="MFD0915369.1"/>
    </source>
</evidence>
<accession>A0ABW3FA83</accession>
<dbReference type="InterPro" id="IPR008775">
    <property type="entry name" value="Phytyl_CoA_dOase-like"/>
</dbReference>
<dbReference type="RefSeq" id="WP_377211214.1">
    <property type="nucleotide sequence ID" value="NZ_JBHTJV010000002.1"/>
</dbReference>
<keyword evidence="2" id="KW-1185">Reference proteome</keyword>
<proteinExistence type="predicted"/>
<dbReference type="PANTHER" id="PTHR20883">
    <property type="entry name" value="PHYTANOYL-COA DIOXYGENASE DOMAIN CONTAINING 1"/>
    <property type="match status" value="1"/>
</dbReference>
<dbReference type="Proteomes" id="UP001597101">
    <property type="component" value="Unassembled WGS sequence"/>
</dbReference>
<keyword evidence="1" id="KW-0223">Dioxygenase</keyword>
<evidence type="ECO:0000313" key="2">
    <source>
        <dbReference type="Proteomes" id="UP001597101"/>
    </source>
</evidence>
<comment type="caution">
    <text evidence="1">The sequence shown here is derived from an EMBL/GenBank/DDBJ whole genome shotgun (WGS) entry which is preliminary data.</text>
</comment>
<dbReference type="SUPFAM" id="SSF51197">
    <property type="entry name" value="Clavaminate synthase-like"/>
    <property type="match status" value="1"/>
</dbReference>
<dbReference type="Gene3D" id="2.60.120.620">
    <property type="entry name" value="q2cbj1_9rhob like domain"/>
    <property type="match status" value="1"/>
</dbReference>
<dbReference type="GO" id="GO:0051213">
    <property type="term" value="F:dioxygenase activity"/>
    <property type="evidence" value="ECO:0007669"/>
    <property type="project" value="UniProtKB-KW"/>
</dbReference>
<dbReference type="PANTHER" id="PTHR20883:SF49">
    <property type="entry name" value="PHYTANOYL-COA DIOXYGENASE"/>
    <property type="match status" value="1"/>
</dbReference>
<keyword evidence="1" id="KW-0560">Oxidoreductase</keyword>
<reference evidence="2" key="1">
    <citation type="journal article" date="2019" name="Int. J. Syst. Evol. Microbiol.">
        <title>The Global Catalogue of Microorganisms (GCM) 10K type strain sequencing project: providing services to taxonomists for standard genome sequencing and annotation.</title>
        <authorList>
            <consortium name="The Broad Institute Genomics Platform"/>
            <consortium name="The Broad Institute Genome Sequencing Center for Infectious Disease"/>
            <person name="Wu L."/>
            <person name="Ma J."/>
        </authorList>
    </citation>
    <scope>NUCLEOTIDE SEQUENCE [LARGE SCALE GENOMIC DNA]</scope>
    <source>
        <strain evidence="2">CCUG 60023</strain>
    </source>
</reference>
<dbReference type="EMBL" id="JBHTJV010000002">
    <property type="protein sequence ID" value="MFD0915369.1"/>
    <property type="molecule type" value="Genomic_DNA"/>
</dbReference>
<protein>
    <submittedName>
        <fullName evidence="1">Phytanoyl-CoA dioxygenase family protein</fullName>
    </submittedName>
</protein>
<sequence length="265" mass="30013">MALPDSNQIEEFQRNGAVLLKGAFVEHVGPMREAIEQNKQNPSWRERTYRPDDGAAPFFQDYVVWNQFDGYRNLVTRSPMAEIAAKLMGSKTARIFHDHVLVKEPGNSVVTPWHQDQPYYLVDATQSVSFWVPLDPVPRDRTIEYIAGSHLWGKDFKPTRFDGTSLFENDTSEAVPDVDALRDELDIIGWAVEPGDAVAFNFRTLHGAPANASPSRRRVVSFRWVGDDARFVERLGTTSPAFPDLEYEAGAPFEADIFPQLYPRP</sequence>
<organism evidence="1 2">
    <name type="scientific">Pseudahrensia aquimaris</name>
    <dbReference type="NCBI Taxonomy" id="744461"/>
    <lineage>
        <taxon>Bacteria</taxon>
        <taxon>Pseudomonadati</taxon>
        <taxon>Pseudomonadota</taxon>
        <taxon>Alphaproteobacteria</taxon>
        <taxon>Hyphomicrobiales</taxon>
        <taxon>Ahrensiaceae</taxon>
        <taxon>Pseudahrensia</taxon>
    </lineage>
</organism>
<dbReference type="Pfam" id="PF05721">
    <property type="entry name" value="PhyH"/>
    <property type="match status" value="1"/>
</dbReference>